<keyword evidence="4" id="KW-1185">Reference proteome</keyword>
<accession>A0A1X6N3V4</accession>
<dbReference type="GeneID" id="36329905"/>
<evidence type="ECO:0000259" key="2">
    <source>
        <dbReference type="Pfam" id="PF00646"/>
    </source>
</evidence>
<dbReference type="Proteomes" id="UP000194127">
    <property type="component" value="Unassembled WGS sequence"/>
</dbReference>
<dbReference type="RefSeq" id="XP_024339950.1">
    <property type="nucleotide sequence ID" value="XM_024484956.1"/>
</dbReference>
<evidence type="ECO:0000313" key="4">
    <source>
        <dbReference type="Proteomes" id="UP000194127"/>
    </source>
</evidence>
<reference evidence="3 4" key="1">
    <citation type="submission" date="2017-04" db="EMBL/GenBank/DDBJ databases">
        <title>Genome Sequence of the Model Brown-Rot Fungus Postia placenta SB12.</title>
        <authorList>
            <consortium name="DOE Joint Genome Institute"/>
            <person name="Gaskell J."/>
            <person name="Kersten P."/>
            <person name="Larrondo L.F."/>
            <person name="Canessa P."/>
            <person name="Martinez D."/>
            <person name="Hibbett D."/>
            <person name="Schmoll M."/>
            <person name="Kubicek C.P."/>
            <person name="Martinez A.T."/>
            <person name="Yadav J."/>
            <person name="Master E."/>
            <person name="Magnuson J.K."/>
            <person name="James T."/>
            <person name="Yaver D."/>
            <person name="Berka R."/>
            <person name="Labutti K."/>
            <person name="Lipzen A."/>
            <person name="Aerts A."/>
            <person name="Barry K."/>
            <person name="Henrissat B."/>
            <person name="Blanchette R."/>
            <person name="Grigoriev I."/>
            <person name="Cullen D."/>
        </authorList>
    </citation>
    <scope>NUCLEOTIDE SEQUENCE [LARGE SCALE GENOMIC DNA]</scope>
    <source>
        <strain evidence="3 4">MAD-698-R-SB12</strain>
    </source>
</reference>
<sequence length="395" mass="44721">MATRPEPVHASNIPELKAISSPQPFPSSQSEPCSITRKTFLRVLPVADTYTSRRRGLHDHIYFEHMALLALNHDVLFEILSQTDSRSALNLSMVSRKAYDLSLPQALSDVTLSRSQNQVRSFCQFILADLQNRLPYLRQLTIECTSFGVARHIEFHKTVDFSAASDIAELLEKAKRLNRLSVACFEGLIAYEPRIGIAVCGIPDLADLALHNCGHLTVAMLPSLRSRPRRLAFTSLFNRSLPSFFHRLIAVDSIETLELSHLSLTDGSQPHEEIHEIPYMPSWKVVCPVRRVQLDLTAFHYPDALSVIRHTSPIVLSLPMETKLIDTTFWGDLITATPRMRYLEVCLDEGRQQKLNDWMTTNEATVFNFSSLYIPGQRADLTNWIRLGITALPPY</sequence>
<dbReference type="AlphaFoldDB" id="A0A1X6N3V4"/>
<protein>
    <recommendedName>
        <fullName evidence="2">F-box domain-containing protein</fullName>
    </recommendedName>
</protein>
<dbReference type="EMBL" id="KZ110595">
    <property type="protein sequence ID" value="OSX63156.1"/>
    <property type="molecule type" value="Genomic_DNA"/>
</dbReference>
<dbReference type="Pfam" id="PF00646">
    <property type="entry name" value="F-box"/>
    <property type="match status" value="1"/>
</dbReference>
<feature type="region of interest" description="Disordered" evidence="1">
    <location>
        <begin position="1"/>
        <end position="31"/>
    </location>
</feature>
<dbReference type="OrthoDB" id="2735181at2759"/>
<gene>
    <name evidence="3" type="ORF">POSPLADRAFT_1138853</name>
</gene>
<feature type="compositionally biased region" description="Low complexity" evidence="1">
    <location>
        <begin position="20"/>
        <end position="31"/>
    </location>
</feature>
<evidence type="ECO:0000313" key="3">
    <source>
        <dbReference type="EMBL" id="OSX63156.1"/>
    </source>
</evidence>
<feature type="domain" description="F-box" evidence="2">
    <location>
        <begin position="68"/>
        <end position="102"/>
    </location>
</feature>
<evidence type="ECO:0000256" key="1">
    <source>
        <dbReference type="SAM" id="MobiDB-lite"/>
    </source>
</evidence>
<organism evidence="3 4">
    <name type="scientific">Postia placenta MAD-698-R-SB12</name>
    <dbReference type="NCBI Taxonomy" id="670580"/>
    <lineage>
        <taxon>Eukaryota</taxon>
        <taxon>Fungi</taxon>
        <taxon>Dikarya</taxon>
        <taxon>Basidiomycota</taxon>
        <taxon>Agaricomycotina</taxon>
        <taxon>Agaricomycetes</taxon>
        <taxon>Polyporales</taxon>
        <taxon>Adustoporiaceae</taxon>
        <taxon>Rhodonia</taxon>
    </lineage>
</organism>
<dbReference type="STRING" id="670580.A0A1X6N3V4"/>
<proteinExistence type="predicted"/>
<dbReference type="InterPro" id="IPR001810">
    <property type="entry name" value="F-box_dom"/>
</dbReference>
<name>A0A1X6N3V4_9APHY</name>